<dbReference type="SUPFAM" id="SSF50249">
    <property type="entry name" value="Nucleic acid-binding proteins"/>
    <property type="match status" value="1"/>
</dbReference>
<dbReference type="eggNOG" id="COG1278">
    <property type="taxonomic scope" value="Bacteria"/>
</dbReference>
<evidence type="ECO:0008006" key="3">
    <source>
        <dbReference type="Google" id="ProtNLM"/>
    </source>
</evidence>
<dbReference type="OrthoDB" id="1887806at2"/>
<dbReference type="STRING" id="86416.Clopa_3124"/>
<sequence length="311" mass="37131">MREVGIIKWFGGFNPRIHKLNDFGYILRDNQPDLYVNRNHLHCKAKLLTPGTVVSFEIGVNYKNNMEQALKVKLLKNEKEGTLIKTCVFSSRKEYYMPIIVSFFKDADASDIEVLFPKILNLDKEEKRRILESMDLEFKERDNVFKFLDIEEKINILFYLEENKLLKKWSGLDLKVKIFFLYRLCSENKVMGLIERLKEKDLFVRAMLIIAWVKCNQDKKYAAYKKACEFIYKYSSDMRYEDSNYEELRLIFPQRKNDFKVDINKPWINWSIFEFIQYCNGTSILEDIDKGNRAVIILVSTINNFMKRFNI</sequence>
<name>R4KBL5_CLOPA</name>
<dbReference type="Gene3D" id="2.40.50.140">
    <property type="entry name" value="Nucleic acid-binding proteins"/>
    <property type="match status" value="1"/>
</dbReference>
<dbReference type="AlphaFoldDB" id="R4KBL5"/>
<dbReference type="HOGENOM" id="CLU_893426_0_0_9"/>
<keyword evidence="2" id="KW-1185">Reference proteome</keyword>
<reference evidence="1 2" key="1">
    <citation type="submission" date="2012-01" db="EMBL/GenBank/DDBJ databases">
        <title>Complete sequence of chromosome of Clostridium pasteurianum BC1.</title>
        <authorList>
            <consortium name="US DOE Joint Genome Institute"/>
            <person name="Lucas S."/>
            <person name="Han J."/>
            <person name="Lapidus A."/>
            <person name="Cheng J.-F."/>
            <person name="Goodwin L."/>
            <person name="Pitluck S."/>
            <person name="Peters L."/>
            <person name="Mikhailova N."/>
            <person name="Teshima H."/>
            <person name="Detter J.C."/>
            <person name="Han C."/>
            <person name="Tapia R."/>
            <person name="Land M."/>
            <person name="Hauser L."/>
            <person name="Kyrpides N."/>
            <person name="Ivanova N."/>
            <person name="Pagani I."/>
            <person name="Dunn J."/>
            <person name="Taghavi S."/>
            <person name="Francis A."/>
            <person name="van der Lelie D."/>
            <person name="Woyke T."/>
        </authorList>
    </citation>
    <scope>NUCLEOTIDE SEQUENCE [LARGE SCALE GENOMIC DNA]</scope>
    <source>
        <strain evidence="1 2">BC1</strain>
    </source>
</reference>
<dbReference type="InterPro" id="IPR012340">
    <property type="entry name" value="NA-bd_OB-fold"/>
</dbReference>
<dbReference type="RefSeq" id="WP_015616227.1">
    <property type="nucleotide sequence ID" value="NC_021182.1"/>
</dbReference>
<organism evidence="1 2">
    <name type="scientific">Clostridium pasteurianum BC1</name>
    <dbReference type="NCBI Taxonomy" id="86416"/>
    <lineage>
        <taxon>Bacteria</taxon>
        <taxon>Bacillati</taxon>
        <taxon>Bacillota</taxon>
        <taxon>Clostridia</taxon>
        <taxon>Eubacteriales</taxon>
        <taxon>Clostridiaceae</taxon>
        <taxon>Clostridium</taxon>
    </lineage>
</organism>
<dbReference type="PATRIC" id="fig|86416.3.peg.3109"/>
<accession>R4KBL5</accession>
<dbReference type="EMBL" id="CP003261">
    <property type="protein sequence ID" value="AGK97939.1"/>
    <property type="molecule type" value="Genomic_DNA"/>
</dbReference>
<evidence type="ECO:0000313" key="1">
    <source>
        <dbReference type="EMBL" id="AGK97939.1"/>
    </source>
</evidence>
<gene>
    <name evidence="1" type="ORF">Clopa_3124</name>
</gene>
<evidence type="ECO:0000313" key="2">
    <source>
        <dbReference type="Proteomes" id="UP000013523"/>
    </source>
</evidence>
<protein>
    <recommendedName>
        <fullName evidence="3">Cold shock protein</fullName>
    </recommendedName>
</protein>
<proteinExistence type="predicted"/>
<dbReference type="Proteomes" id="UP000013523">
    <property type="component" value="Chromosome"/>
</dbReference>
<dbReference type="KEGG" id="cpas:Clopa_3124"/>